<keyword evidence="2" id="KW-1185">Reference proteome</keyword>
<protein>
    <submittedName>
        <fullName evidence="1">Uncharacterized protein</fullName>
    </submittedName>
</protein>
<proteinExistence type="predicted"/>
<accession>A0ACB9C3W0</accession>
<comment type="caution">
    <text evidence="1">The sequence shown here is derived from an EMBL/GenBank/DDBJ whole genome shotgun (WGS) entry which is preliminary data.</text>
</comment>
<reference evidence="1 2" key="2">
    <citation type="journal article" date="2022" name="Mol. Ecol. Resour.">
        <title>The genomes of chicory, endive, great burdock and yacon provide insights into Asteraceae paleo-polyploidization history and plant inulin production.</title>
        <authorList>
            <person name="Fan W."/>
            <person name="Wang S."/>
            <person name="Wang H."/>
            <person name="Wang A."/>
            <person name="Jiang F."/>
            <person name="Liu H."/>
            <person name="Zhao H."/>
            <person name="Xu D."/>
            <person name="Zhang Y."/>
        </authorList>
    </citation>
    <scope>NUCLEOTIDE SEQUENCE [LARGE SCALE GENOMIC DNA]</scope>
    <source>
        <strain evidence="2">cv. Niubang</strain>
    </source>
</reference>
<evidence type="ECO:0000313" key="1">
    <source>
        <dbReference type="EMBL" id="KAI3728895.1"/>
    </source>
</evidence>
<dbReference type="EMBL" id="CM042051">
    <property type="protein sequence ID" value="KAI3728895.1"/>
    <property type="molecule type" value="Genomic_DNA"/>
</dbReference>
<sequence>MIYLWFPISIHCLFLKRSRLATPLADEEPKRSLEAGWFRANCRFKSPMLQLHKGKNIMLDLLREKFPKANDFGSEVIPGATSIGLRVLSKHDYDGAVADIFCLGSVVCQLCIKRAVKYRGLYTGMRFDSICKFLKLDTFESYLQNLSEILSDNVEVKVKEQQFGRRALSRYLSAEEGLWYL</sequence>
<reference evidence="2" key="1">
    <citation type="journal article" date="2022" name="Mol. Ecol. Resour.">
        <title>The genomes of chicory, endive, great burdock and yacon provide insights into Asteraceae palaeo-polyploidization history and plant inulin production.</title>
        <authorList>
            <person name="Fan W."/>
            <person name="Wang S."/>
            <person name="Wang H."/>
            <person name="Wang A."/>
            <person name="Jiang F."/>
            <person name="Liu H."/>
            <person name="Zhao H."/>
            <person name="Xu D."/>
            <person name="Zhang Y."/>
        </authorList>
    </citation>
    <scope>NUCLEOTIDE SEQUENCE [LARGE SCALE GENOMIC DNA]</scope>
    <source>
        <strain evidence="2">cv. Niubang</strain>
    </source>
</reference>
<gene>
    <name evidence="1" type="ORF">L6452_17540</name>
</gene>
<dbReference type="Proteomes" id="UP001055879">
    <property type="component" value="Linkage Group LG05"/>
</dbReference>
<name>A0ACB9C3W0_ARCLA</name>
<organism evidence="1 2">
    <name type="scientific">Arctium lappa</name>
    <name type="common">Greater burdock</name>
    <name type="synonym">Lappa major</name>
    <dbReference type="NCBI Taxonomy" id="4217"/>
    <lineage>
        <taxon>Eukaryota</taxon>
        <taxon>Viridiplantae</taxon>
        <taxon>Streptophyta</taxon>
        <taxon>Embryophyta</taxon>
        <taxon>Tracheophyta</taxon>
        <taxon>Spermatophyta</taxon>
        <taxon>Magnoliopsida</taxon>
        <taxon>eudicotyledons</taxon>
        <taxon>Gunneridae</taxon>
        <taxon>Pentapetalae</taxon>
        <taxon>asterids</taxon>
        <taxon>campanulids</taxon>
        <taxon>Asterales</taxon>
        <taxon>Asteraceae</taxon>
        <taxon>Carduoideae</taxon>
        <taxon>Cardueae</taxon>
        <taxon>Arctiinae</taxon>
        <taxon>Arctium</taxon>
    </lineage>
</organism>
<evidence type="ECO:0000313" key="2">
    <source>
        <dbReference type="Proteomes" id="UP001055879"/>
    </source>
</evidence>